<evidence type="ECO:0000313" key="3">
    <source>
        <dbReference type="EMBL" id="MFC4230892.1"/>
    </source>
</evidence>
<dbReference type="Proteomes" id="UP001595906">
    <property type="component" value="Unassembled WGS sequence"/>
</dbReference>
<organism evidence="3 4">
    <name type="scientific">Parasediminibacterium paludis</name>
    <dbReference type="NCBI Taxonomy" id="908966"/>
    <lineage>
        <taxon>Bacteria</taxon>
        <taxon>Pseudomonadati</taxon>
        <taxon>Bacteroidota</taxon>
        <taxon>Chitinophagia</taxon>
        <taxon>Chitinophagales</taxon>
        <taxon>Chitinophagaceae</taxon>
        <taxon>Parasediminibacterium</taxon>
    </lineage>
</organism>
<name>A0ABV8PSC1_9BACT</name>
<keyword evidence="4" id="KW-1185">Reference proteome</keyword>
<dbReference type="RefSeq" id="WP_379012277.1">
    <property type="nucleotide sequence ID" value="NZ_JBHSDC010000002.1"/>
</dbReference>
<comment type="caution">
    <text evidence="3">The sequence shown here is derived from an EMBL/GenBank/DDBJ whole genome shotgun (WGS) entry which is preliminary data.</text>
</comment>
<accession>A0ABV8PSC1</accession>
<gene>
    <name evidence="3" type="ORF">ACFOW1_03245</name>
</gene>
<sequence length="110" mass="12019">MKQKIYMSILLMVLLATTVTSKATNLEPIAVATSTAANANSEAIKEANLVRIKARIEEIRDMDKSTLTSADRKALRKELRVLGKEARNNGGIYLSVGAIIIIILLLILIL</sequence>
<evidence type="ECO:0000313" key="4">
    <source>
        <dbReference type="Proteomes" id="UP001595906"/>
    </source>
</evidence>
<keyword evidence="1" id="KW-1133">Transmembrane helix</keyword>
<protein>
    <recommendedName>
        <fullName evidence="5">Seryl-tRNA synthetase</fullName>
    </recommendedName>
</protein>
<proteinExistence type="predicted"/>
<evidence type="ECO:0000256" key="1">
    <source>
        <dbReference type="SAM" id="Phobius"/>
    </source>
</evidence>
<dbReference type="EMBL" id="JBHSDC010000002">
    <property type="protein sequence ID" value="MFC4230892.1"/>
    <property type="molecule type" value="Genomic_DNA"/>
</dbReference>
<evidence type="ECO:0008006" key="5">
    <source>
        <dbReference type="Google" id="ProtNLM"/>
    </source>
</evidence>
<reference evidence="4" key="1">
    <citation type="journal article" date="2019" name="Int. J. Syst. Evol. Microbiol.">
        <title>The Global Catalogue of Microorganisms (GCM) 10K type strain sequencing project: providing services to taxonomists for standard genome sequencing and annotation.</title>
        <authorList>
            <consortium name="The Broad Institute Genomics Platform"/>
            <consortium name="The Broad Institute Genome Sequencing Center for Infectious Disease"/>
            <person name="Wu L."/>
            <person name="Ma J."/>
        </authorList>
    </citation>
    <scope>NUCLEOTIDE SEQUENCE [LARGE SCALE GENOMIC DNA]</scope>
    <source>
        <strain evidence="4">CECT 8010</strain>
    </source>
</reference>
<keyword evidence="2" id="KW-0732">Signal</keyword>
<keyword evidence="1" id="KW-0472">Membrane</keyword>
<feature type="chain" id="PRO_5046477575" description="Seryl-tRNA synthetase" evidence="2">
    <location>
        <begin position="24"/>
        <end position="110"/>
    </location>
</feature>
<keyword evidence="1" id="KW-0812">Transmembrane</keyword>
<feature type="signal peptide" evidence="2">
    <location>
        <begin position="1"/>
        <end position="23"/>
    </location>
</feature>
<feature type="transmembrane region" description="Helical" evidence="1">
    <location>
        <begin position="90"/>
        <end position="109"/>
    </location>
</feature>
<evidence type="ECO:0000256" key="2">
    <source>
        <dbReference type="SAM" id="SignalP"/>
    </source>
</evidence>